<evidence type="ECO:0000313" key="3">
    <source>
        <dbReference type="Proteomes" id="UP000093309"/>
    </source>
</evidence>
<dbReference type="Pfam" id="PF02195">
    <property type="entry name" value="ParB_N"/>
    <property type="match status" value="1"/>
</dbReference>
<dbReference type="EMBL" id="LYPC01000012">
    <property type="protein sequence ID" value="OCT15811.1"/>
    <property type="molecule type" value="Genomic_DNA"/>
</dbReference>
<organism evidence="2 3">
    <name type="scientific">Paenibacillus pectinilyticus</name>
    <dbReference type="NCBI Taxonomy" id="512399"/>
    <lineage>
        <taxon>Bacteria</taxon>
        <taxon>Bacillati</taxon>
        <taxon>Bacillota</taxon>
        <taxon>Bacilli</taxon>
        <taxon>Bacillales</taxon>
        <taxon>Paenibacillaceae</taxon>
        <taxon>Paenibacillus</taxon>
    </lineage>
</organism>
<dbReference type="SUPFAM" id="SSF110849">
    <property type="entry name" value="ParB/Sulfiredoxin"/>
    <property type="match status" value="1"/>
</dbReference>
<comment type="caution">
    <text evidence="2">The sequence shown here is derived from an EMBL/GenBank/DDBJ whole genome shotgun (WGS) entry which is preliminary data.</text>
</comment>
<evidence type="ECO:0000313" key="2">
    <source>
        <dbReference type="EMBL" id="OCT15811.1"/>
    </source>
</evidence>
<dbReference type="InterPro" id="IPR036086">
    <property type="entry name" value="ParB/Sulfiredoxin_sf"/>
</dbReference>
<dbReference type="InterPro" id="IPR003115">
    <property type="entry name" value="ParB_N"/>
</dbReference>
<keyword evidence="3" id="KW-1185">Reference proteome</keyword>
<evidence type="ECO:0000259" key="1">
    <source>
        <dbReference type="Pfam" id="PF02195"/>
    </source>
</evidence>
<proteinExistence type="predicted"/>
<sequence length="327" mass="38276">MLLPVKNILIDIRRRINLDTFSLEQDIRNHGLKVPLDVEGPDENNNYYLINGDRRLEAWKNVRINELIEVKVLRGLTSRLERNKERLQMHLDIKPMPGVDFQILIEDILRESGMSDGDLAKELRRDKRRIRKYKPGSEVPENVREEVAKVRGSQDMLEVIYVLNIDVDFKQRLYKSLLSRKLTGDHAKALKRLVGSSVYGRLNEHQRVRAIEEALQQATFTKVEAELVVLSELMRTKPSDHQDKFNTWMSNILNNMGKLADYLHPDLELLVSPLQKKQLARAVGEINKAVFWIWKDNKKSDQSSFETELEILRESTDTGYRYIFRNR</sequence>
<dbReference type="AlphaFoldDB" id="A0A1C1A5P2"/>
<protein>
    <recommendedName>
        <fullName evidence="1">ParB-like N-terminal domain-containing protein</fullName>
    </recommendedName>
</protein>
<name>A0A1C1A5P2_9BACL</name>
<dbReference type="Proteomes" id="UP000093309">
    <property type="component" value="Unassembled WGS sequence"/>
</dbReference>
<gene>
    <name evidence="2" type="ORF">A8709_09280</name>
</gene>
<accession>A0A1C1A5P2</accession>
<feature type="domain" description="ParB-like N-terminal" evidence="1">
    <location>
        <begin position="22"/>
        <end position="67"/>
    </location>
</feature>
<reference evidence="3" key="1">
    <citation type="submission" date="2016-05" db="EMBL/GenBank/DDBJ databases">
        <title>Paenibacillus oryzae. sp. nov., isolated from the rice root.</title>
        <authorList>
            <person name="Zhang J."/>
            <person name="Zhang X."/>
        </authorList>
    </citation>
    <scope>NUCLEOTIDE SEQUENCE [LARGE SCALE GENOMIC DNA]</scope>
    <source>
        <strain evidence="3">KCTC13222</strain>
    </source>
</reference>